<dbReference type="PANTHER" id="PTHR33362:SF3">
    <property type="entry name" value="SIALIC ACID TRAP TRANSPORTER PERMEASE PROTEIN SIAT"/>
    <property type="match status" value="1"/>
</dbReference>
<feature type="transmembrane region" description="Helical" evidence="6">
    <location>
        <begin position="321"/>
        <end position="338"/>
    </location>
</feature>
<reference evidence="7 8" key="1">
    <citation type="journal article" date="2018" name="Nat. Biotechnol.">
        <title>A standardized bacterial taxonomy based on genome phylogeny substantially revises the tree of life.</title>
        <authorList>
            <person name="Parks D.H."/>
            <person name="Chuvochina M."/>
            <person name="Waite D.W."/>
            <person name="Rinke C."/>
            <person name="Skarshewski A."/>
            <person name="Chaumeil P.A."/>
            <person name="Hugenholtz P."/>
        </authorList>
    </citation>
    <scope>NUCLEOTIDE SEQUENCE [LARGE SCALE GENOMIC DNA]</scope>
    <source>
        <strain evidence="7">UBA11728</strain>
    </source>
</reference>
<dbReference type="EMBL" id="DPVV01000166">
    <property type="protein sequence ID" value="HCL01719.1"/>
    <property type="molecule type" value="Genomic_DNA"/>
</dbReference>
<feature type="transmembrane region" description="Helical" evidence="6">
    <location>
        <begin position="154"/>
        <end position="174"/>
    </location>
</feature>
<evidence type="ECO:0000256" key="4">
    <source>
        <dbReference type="ARBA" id="ARBA00022989"/>
    </source>
</evidence>
<evidence type="ECO:0000256" key="1">
    <source>
        <dbReference type="ARBA" id="ARBA00004651"/>
    </source>
</evidence>
<sequence length="497" mass="53437">MKKKITFPTAYTILFIVLILAAALTYIVNAGSYAKLAYDLKTDNFIETFPDGTKKTLEGTQETLNQLGIVNDIAKFKEGSINKPIAIPGTYERLDPNPQGVVDVLLAPIKGVYDSIGIILFVLIIGGVIGVVNESGSINAGIAALSRVTKGHEYLLIVVVTFLITLGGTTFGLAEETIAFYPILMPVYLAAGYDAIVCIAAIYMGSSIGSMFSTTNPFSVVIGSNAAGINFTQGISYRVIGLIIGFLITTWYIVRYATKIKKSPEKSLVYGMRGELNQNFSKKEEEDFTTRRVWILSIFALSFVVMIYGVSKLGWWFEEMTALFIVSGVLIGIIAGIGEKAFVNTFVSGAADLVGVGLVIGIARSINIILENGLISDSILYSLSNLVSGMSPNIFVVLMMFVFVILGFFIASSSGLATLAIPIMAPLADAVGVPKDVIISAYIFGQGLMAFITPTGLILASLEMVNVTYNKWLKFIMPLFGMIAAVAIAILLLEVNL</sequence>
<accession>A0A3D2X3J4</accession>
<keyword evidence="3 6" id="KW-0812">Transmembrane</keyword>
<evidence type="ECO:0000256" key="2">
    <source>
        <dbReference type="ARBA" id="ARBA00022475"/>
    </source>
</evidence>
<dbReference type="InterPro" id="IPR004681">
    <property type="entry name" value="TRAP_DctM"/>
</dbReference>
<keyword evidence="4 6" id="KW-1133">Transmembrane helix</keyword>
<feature type="transmembrane region" description="Helical" evidence="6">
    <location>
        <begin position="180"/>
        <end position="204"/>
    </location>
</feature>
<feature type="transmembrane region" description="Helical" evidence="6">
    <location>
        <begin position="350"/>
        <end position="370"/>
    </location>
</feature>
<dbReference type="GO" id="GO:0005886">
    <property type="term" value="C:plasma membrane"/>
    <property type="evidence" value="ECO:0007669"/>
    <property type="project" value="UniProtKB-SubCell"/>
</dbReference>
<dbReference type="PANTHER" id="PTHR33362">
    <property type="entry name" value="SIALIC ACID TRAP TRANSPORTER PERMEASE PROTEIN SIAT-RELATED"/>
    <property type="match status" value="1"/>
</dbReference>
<name>A0A3D2X3J4_9FIRM</name>
<evidence type="ECO:0000256" key="5">
    <source>
        <dbReference type="ARBA" id="ARBA00023136"/>
    </source>
</evidence>
<comment type="subcellular location">
    <subcellularLocation>
        <location evidence="1">Cell membrane</location>
        <topology evidence="1">Multi-pass membrane protein</topology>
    </subcellularLocation>
</comment>
<protein>
    <recommendedName>
        <fullName evidence="9">C4-dicarboxylate anaerobic carrier</fullName>
    </recommendedName>
</protein>
<feature type="transmembrane region" description="Helical" evidence="6">
    <location>
        <begin position="235"/>
        <end position="254"/>
    </location>
</feature>
<dbReference type="GO" id="GO:0022857">
    <property type="term" value="F:transmembrane transporter activity"/>
    <property type="evidence" value="ECO:0007669"/>
    <property type="project" value="TreeGrafter"/>
</dbReference>
<dbReference type="AlphaFoldDB" id="A0A3D2X3J4"/>
<feature type="transmembrane region" description="Helical" evidence="6">
    <location>
        <begin position="439"/>
        <end position="460"/>
    </location>
</feature>
<organism evidence="7 8">
    <name type="scientific">Lachnoclostridium phytofermentans</name>
    <dbReference type="NCBI Taxonomy" id="66219"/>
    <lineage>
        <taxon>Bacteria</taxon>
        <taxon>Bacillati</taxon>
        <taxon>Bacillota</taxon>
        <taxon>Clostridia</taxon>
        <taxon>Lachnospirales</taxon>
        <taxon>Lachnospiraceae</taxon>
    </lineage>
</organism>
<proteinExistence type="predicted"/>
<dbReference type="InterPro" id="IPR018385">
    <property type="entry name" value="C4_dicarb_anaerob_car-like"/>
</dbReference>
<comment type="caution">
    <text evidence="7">The sequence shown here is derived from an EMBL/GenBank/DDBJ whole genome shotgun (WGS) entry which is preliminary data.</text>
</comment>
<evidence type="ECO:0000256" key="3">
    <source>
        <dbReference type="ARBA" id="ARBA00022692"/>
    </source>
</evidence>
<feature type="transmembrane region" description="Helical" evidence="6">
    <location>
        <begin position="472"/>
        <end position="493"/>
    </location>
</feature>
<evidence type="ECO:0008006" key="9">
    <source>
        <dbReference type="Google" id="ProtNLM"/>
    </source>
</evidence>
<gene>
    <name evidence="7" type="ORF">DHW61_04770</name>
</gene>
<dbReference type="Proteomes" id="UP000262969">
    <property type="component" value="Unassembled WGS sequence"/>
</dbReference>
<dbReference type="Pfam" id="PF03606">
    <property type="entry name" value="DcuC"/>
    <property type="match status" value="1"/>
</dbReference>
<feature type="transmembrane region" description="Helical" evidence="6">
    <location>
        <begin position="390"/>
        <end position="409"/>
    </location>
</feature>
<feature type="transmembrane region" description="Helical" evidence="6">
    <location>
        <begin position="293"/>
        <end position="315"/>
    </location>
</feature>
<keyword evidence="2" id="KW-1003">Cell membrane</keyword>
<evidence type="ECO:0000256" key="6">
    <source>
        <dbReference type="SAM" id="Phobius"/>
    </source>
</evidence>
<evidence type="ECO:0000313" key="8">
    <source>
        <dbReference type="Proteomes" id="UP000262969"/>
    </source>
</evidence>
<evidence type="ECO:0000313" key="7">
    <source>
        <dbReference type="EMBL" id="HCL01719.1"/>
    </source>
</evidence>
<feature type="transmembrane region" description="Helical" evidence="6">
    <location>
        <begin position="211"/>
        <end position="229"/>
    </location>
</feature>
<keyword evidence="5 6" id="KW-0472">Membrane</keyword>
<feature type="transmembrane region" description="Helical" evidence="6">
    <location>
        <begin position="115"/>
        <end position="133"/>
    </location>
</feature>